<dbReference type="RefSeq" id="WP_051665600.1">
    <property type="nucleotide sequence ID" value="NZ_CADEAH010000022.1"/>
</dbReference>
<evidence type="ECO:0000259" key="1">
    <source>
        <dbReference type="PROSITE" id="PS51208"/>
    </source>
</evidence>
<feature type="domain" description="Autotransporter" evidence="1">
    <location>
        <begin position="324"/>
        <end position="603"/>
    </location>
</feature>
<dbReference type="Gene3D" id="2.40.128.130">
    <property type="entry name" value="Autotransporter beta-domain"/>
    <property type="match status" value="1"/>
</dbReference>
<organism evidence="2 3">
    <name type="scientific">Bartonella koehlerae C-29</name>
    <dbReference type="NCBI Taxonomy" id="1134510"/>
    <lineage>
        <taxon>Bacteria</taxon>
        <taxon>Pseudomonadati</taxon>
        <taxon>Pseudomonadota</taxon>
        <taxon>Alphaproteobacteria</taxon>
        <taxon>Hyphomicrobiales</taxon>
        <taxon>Bartonellaceae</taxon>
        <taxon>Bartonella</taxon>
    </lineage>
</organism>
<dbReference type="NCBIfam" id="TIGR01414">
    <property type="entry name" value="autotrans_barl"/>
    <property type="match status" value="1"/>
</dbReference>
<dbReference type="SUPFAM" id="SSF103515">
    <property type="entry name" value="Autotransporter"/>
    <property type="match status" value="1"/>
</dbReference>
<dbReference type="Proteomes" id="UP000027015">
    <property type="component" value="Unassembled WGS sequence"/>
</dbReference>
<dbReference type="eggNOG" id="COG3468">
    <property type="taxonomic scope" value="Bacteria"/>
</dbReference>
<dbReference type="SUPFAM" id="SSF51126">
    <property type="entry name" value="Pectin lyase-like"/>
    <property type="match status" value="1"/>
</dbReference>
<dbReference type="InterPro" id="IPR011050">
    <property type="entry name" value="Pectin_lyase_fold/virulence"/>
</dbReference>
<dbReference type="PROSITE" id="PS51208">
    <property type="entry name" value="AUTOTRANSPORTER"/>
    <property type="match status" value="1"/>
</dbReference>
<dbReference type="PANTHER" id="PTHR35037">
    <property type="entry name" value="C-TERMINAL REGION OF AIDA-LIKE PROTEIN"/>
    <property type="match status" value="1"/>
</dbReference>
<dbReference type="EMBL" id="AHPL01000010">
    <property type="protein sequence ID" value="KEC54704.1"/>
    <property type="molecule type" value="Genomic_DNA"/>
</dbReference>
<dbReference type="PATRIC" id="fig|1134510.3.peg.1488"/>
<dbReference type="InterPro" id="IPR006315">
    <property type="entry name" value="OM_autotransptr_brl_dom"/>
</dbReference>
<reference evidence="2 3" key="1">
    <citation type="submission" date="2012-04" db="EMBL/GenBank/DDBJ databases">
        <title>The Genome Sequence of Bartonella koehlerae C-29.</title>
        <authorList>
            <consortium name="The Broad Institute Genome Sequencing Platform"/>
            <consortium name="The Broad Institute Genome Sequencing Center for Infectious Disease"/>
            <person name="Feldgarden M."/>
            <person name="Kirby J."/>
            <person name="Kosoy M."/>
            <person name="Birtles R."/>
            <person name="Probert W.S."/>
            <person name="Chiaraviglio L."/>
            <person name="Walker B."/>
            <person name="Young S.K."/>
            <person name="Zeng Q."/>
            <person name="Gargeya S."/>
            <person name="Fitzgerald M."/>
            <person name="Haas B."/>
            <person name="Abouelleil A."/>
            <person name="Alvarado L."/>
            <person name="Arachchi H.M."/>
            <person name="Berlin A.M."/>
            <person name="Chapman S.B."/>
            <person name="Goldberg J."/>
            <person name="Griggs A."/>
            <person name="Gujja S."/>
            <person name="Hansen M."/>
            <person name="Howarth C."/>
            <person name="Imamovic A."/>
            <person name="Larimer J."/>
            <person name="McCowen C."/>
            <person name="Montmayeur A."/>
            <person name="Murphy C."/>
            <person name="Neiman D."/>
            <person name="Pearson M."/>
            <person name="Priest M."/>
            <person name="Roberts A."/>
            <person name="Saif S."/>
            <person name="Shea T."/>
            <person name="Sisk P."/>
            <person name="Sykes S."/>
            <person name="Wortman J."/>
            <person name="Nusbaum C."/>
            <person name="Birren B."/>
        </authorList>
    </citation>
    <scope>NUCLEOTIDE SEQUENCE [LARGE SCALE GENOMIC DNA]</scope>
    <source>
        <strain evidence="2 3">C-29</strain>
    </source>
</reference>
<dbReference type="STRING" id="1134510.O9A_01318"/>
<comment type="caution">
    <text evidence="2">The sequence shown here is derived from an EMBL/GenBank/DDBJ whole genome shotgun (WGS) entry which is preliminary data.</text>
</comment>
<dbReference type="SMART" id="SM00869">
    <property type="entry name" value="Autotransporter"/>
    <property type="match status" value="1"/>
</dbReference>
<protein>
    <submittedName>
        <fullName evidence="2">Outer membrane autotransporter barrel domain-containing protein</fullName>
    </submittedName>
</protein>
<dbReference type="InterPro" id="IPR012332">
    <property type="entry name" value="Autotransporter_pectin_lyase_C"/>
</dbReference>
<name>A0A067W4P5_9HYPH</name>
<gene>
    <name evidence="2" type="ORF">O9A_01318</name>
</gene>
<accession>A0A067W4P5</accession>
<sequence>MNLHNSEIHADILLNDGIFENKISLKDKNLWDGKEATEISKGTFILNADHSILKGRANIAQERNVLFDLKSDTKWILKISKQEKDNAGNLLDITQRSHSDMSVFNFSIIFDLPTEDHYQILHIGSGKPDTKAVYNATGNAQIFFNTEWSDGAKINEQKTDRLLIHGDVSGNTNVLVKGHLKGNNVQTKISDVKTNIRGLSLIQVSRKAEEGSFKLVNGYTTINGSPDKYMLRAYGPNSSHGKANIEQNLFDNKDENFWDFRLQPEFLNSNPGPNPNPGSNVHAVVPQMASYLVMPNALFYTGLTNMAKQNALLANRRISVLGKEQEKKNGFFLYTYGSTGKFSSESAPRQYGYSGADLYYTALQGGVNFAALEEQNTTTHFALIGTYGQLSFTPKDMQDAGKNTLNKWSLTAYGSIQYDNGFYLDTLLSYGILKGDITNAVIGKTAKLDNAKIWSISTTIGKQLATGMEGITFEPQVQLAYQHLMFDTLVDADNLTIDMNNPHQWMLRVGGRLTKTVAIAENGRSLFFYEKVNVIKTFGDDEAIQIDKNYQLDPMSSFLESGLGISAQLSPNVSLHGDVNYQQKLQKTSISGVNFSGEIRYQF</sequence>
<dbReference type="InterPro" id="IPR036709">
    <property type="entry name" value="Autotransporte_beta_dom_sf"/>
</dbReference>
<dbReference type="InterPro" id="IPR005546">
    <property type="entry name" value="Autotransporte_beta"/>
</dbReference>
<keyword evidence="3" id="KW-1185">Reference proteome</keyword>
<dbReference type="PANTHER" id="PTHR35037:SF7">
    <property type="entry name" value="AUTOTRANSPORTER"/>
    <property type="match status" value="1"/>
</dbReference>
<evidence type="ECO:0000313" key="3">
    <source>
        <dbReference type="Proteomes" id="UP000027015"/>
    </source>
</evidence>
<dbReference type="GO" id="GO:0019867">
    <property type="term" value="C:outer membrane"/>
    <property type="evidence" value="ECO:0007669"/>
    <property type="project" value="InterPro"/>
</dbReference>
<dbReference type="HOGENOM" id="CLU_007596_1_0_5"/>
<proteinExistence type="predicted"/>
<evidence type="ECO:0000313" key="2">
    <source>
        <dbReference type="EMBL" id="KEC54704.1"/>
    </source>
</evidence>
<dbReference type="Gene3D" id="2.160.20.20">
    <property type="match status" value="1"/>
</dbReference>
<dbReference type="InterPro" id="IPR051551">
    <property type="entry name" value="Autotransporter_adhesion"/>
</dbReference>
<dbReference type="AlphaFoldDB" id="A0A067W4P5"/>
<dbReference type="Pfam" id="PF03797">
    <property type="entry name" value="Autotransporter"/>
    <property type="match status" value="1"/>
</dbReference>